<keyword evidence="1" id="KW-0812">Transmembrane</keyword>
<protein>
    <recommendedName>
        <fullName evidence="4">Integral membrane protein</fullName>
    </recommendedName>
</protein>
<evidence type="ECO:0000256" key="1">
    <source>
        <dbReference type="SAM" id="Phobius"/>
    </source>
</evidence>
<gene>
    <name evidence="2" type="ORF">KE274_14190</name>
</gene>
<dbReference type="EMBL" id="JAGTUK010000003">
    <property type="protein sequence ID" value="MBS0025252.1"/>
    <property type="molecule type" value="Genomic_DNA"/>
</dbReference>
<name>A0ABS5IQL3_9MICO</name>
<organism evidence="2 3">
    <name type="scientific">Microbacterium paraoxydans</name>
    <dbReference type="NCBI Taxonomy" id="199592"/>
    <lineage>
        <taxon>Bacteria</taxon>
        <taxon>Bacillati</taxon>
        <taxon>Actinomycetota</taxon>
        <taxon>Actinomycetes</taxon>
        <taxon>Micrococcales</taxon>
        <taxon>Microbacteriaceae</taxon>
        <taxon>Microbacterium</taxon>
    </lineage>
</organism>
<evidence type="ECO:0000313" key="2">
    <source>
        <dbReference type="EMBL" id="MBS0025252.1"/>
    </source>
</evidence>
<feature type="transmembrane region" description="Helical" evidence="1">
    <location>
        <begin position="375"/>
        <end position="393"/>
    </location>
</feature>
<feature type="transmembrane region" description="Helical" evidence="1">
    <location>
        <begin position="33"/>
        <end position="54"/>
    </location>
</feature>
<keyword evidence="3" id="KW-1185">Reference proteome</keyword>
<proteinExistence type="predicted"/>
<dbReference type="RefSeq" id="WP_211544790.1">
    <property type="nucleotide sequence ID" value="NZ_JAGTUK010000003.1"/>
</dbReference>
<feature type="transmembrane region" description="Helical" evidence="1">
    <location>
        <begin position="312"/>
        <end position="334"/>
    </location>
</feature>
<keyword evidence="1" id="KW-1133">Transmembrane helix</keyword>
<evidence type="ECO:0000313" key="3">
    <source>
        <dbReference type="Proteomes" id="UP000678243"/>
    </source>
</evidence>
<dbReference type="Proteomes" id="UP000678243">
    <property type="component" value="Unassembled WGS sequence"/>
</dbReference>
<sequence>MGELDELKARVELLERENEALRAPRRRPSARGILAGIVLAVAVLLAPVAVLGTWGRLQLVDADRFVATFGPLAQDPDVQDFVADQVSAAIDEQVDLDAVVGELFDGLRTLDLPPRAESALTLLEAPAASGLSSLIDGVVHDVVSSAQFADIWSQSLRVAHERAVAVLQDQPGTALQLADDGVLSLDLGVVIERVKEALAERGVGVADLIPVIDRSIPIAQADALVLVRALYQVAVAAGFWLPWVLVGLVVVGILLARDRSRALFWTSAALAAAFLLLAAGMGIGRSFFLGAVSPSIMTSAAAASLFDAVTTLLSSTVAALALLAVLVAVWAWVAGSSRAAVRTRTAAESGFAAIRGAAERHGVTTGRFGVAVDRYRGPILVAGLVVALLVLILSRPVTFGAVLGVTVGVLVLVVLVELLRRPPESPAEDAAEGTVDEPAGDARGDAAAVLTREG</sequence>
<feature type="transmembrane region" description="Helical" evidence="1">
    <location>
        <begin position="262"/>
        <end position="280"/>
    </location>
</feature>
<reference evidence="2 3" key="1">
    <citation type="submission" date="2021-04" db="EMBL/GenBank/DDBJ databases">
        <title>Whole genome analysis of root endophytic bacterium Microbacterium paraoxydans ku-mp colonizing RP-bio226 rice variety.</title>
        <authorList>
            <person name="Ulaganathan K."/>
            <person name="Latha B."/>
        </authorList>
    </citation>
    <scope>NUCLEOTIDE SEQUENCE [LARGE SCALE GENOMIC DNA]</scope>
    <source>
        <strain evidence="3">ku-mp</strain>
    </source>
</reference>
<accession>A0ABS5IQL3</accession>
<comment type="caution">
    <text evidence="2">The sequence shown here is derived from an EMBL/GenBank/DDBJ whole genome shotgun (WGS) entry which is preliminary data.</text>
</comment>
<evidence type="ECO:0008006" key="4">
    <source>
        <dbReference type="Google" id="ProtNLM"/>
    </source>
</evidence>
<feature type="transmembrane region" description="Helical" evidence="1">
    <location>
        <begin position="399"/>
        <end position="419"/>
    </location>
</feature>
<feature type="transmembrane region" description="Helical" evidence="1">
    <location>
        <begin position="233"/>
        <end position="256"/>
    </location>
</feature>
<keyword evidence="1" id="KW-0472">Membrane</keyword>